<dbReference type="InterPro" id="IPR001387">
    <property type="entry name" value="Cro/C1-type_HTH"/>
</dbReference>
<feature type="non-terminal residue" evidence="2">
    <location>
        <position position="80"/>
    </location>
</feature>
<dbReference type="SUPFAM" id="SSF47413">
    <property type="entry name" value="lambda repressor-like DNA-binding domains"/>
    <property type="match status" value="1"/>
</dbReference>
<protein>
    <submittedName>
        <fullName evidence="2">Transcriptional regulator, Cro/CI family</fullName>
    </submittedName>
</protein>
<reference evidence="2" key="1">
    <citation type="journal article" date="2013" name="Environ. Microbiol.">
        <title>Microbiota from the distal guts of lean and obese adolescents exhibit partial functional redundancy besides clear differences in community structure.</title>
        <authorList>
            <person name="Ferrer M."/>
            <person name="Ruiz A."/>
            <person name="Lanza F."/>
            <person name="Haange S.B."/>
            <person name="Oberbach A."/>
            <person name="Till H."/>
            <person name="Bargiela R."/>
            <person name="Campoy C."/>
            <person name="Segura M.T."/>
            <person name="Richter M."/>
            <person name="von Bergen M."/>
            <person name="Seifert J."/>
            <person name="Suarez A."/>
        </authorList>
    </citation>
    <scope>NUCLEOTIDE SEQUENCE</scope>
</reference>
<dbReference type="Gene3D" id="1.10.260.40">
    <property type="entry name" value="lambda repressor-like DNA-binding domains"/>
    <property type="match status" value="1"/>
</dbReference>
<dbReference type="EMBL" id="AJWZ01005870">
    <property type="protein sequence ID" value="EKC61386.1"/>
    <property type="molecule type" value="Genomic_DNA"/>
</dbReference>
<feature type="domain" description="HTH cro/C1-type" evidence="1">
    <location>
        <begin position="10"/>
        <end position="64"/>
    </location>
</feature>
<accession>K1TQ27</accession>
<comment type="caution">
    <text evidence="2">The sequence shown here is derived from an EMBL/GenBank/DDBJ whole genome shotgun (WGS) entry which is preliminary data.</text>
</comment>
<dbReference type="Pfam" id="PF13443">
    <property type="entry name" value="HTH_26"/>
    <property type="match status" value="1"/>
</dbReference>
<evidence type="ECO:0000259" key="1">
    <source>
        <dbReference type="Pfam" id="PF13443"/>
    </source>
</evidence>
<proteinExistence type="predicted"/>
<gene>
    <name evidence="2" type="ORF">OBE_08498</name>
</gene>
<dbReference type="AlphaFoldDB" id="K1TQ27"/>
<organism evidence="2">
    <name type="scientific">human gut metagenome</name>
    <dbReference type="NCBI Taxonomy" id="408170"/>
    <lineage>
        <taxon>unclassified sequences</taxon>
        <taxon>metagenomes</taxon>
        <taxon>organismal metagenomes</taxon>
    </lineage>
</organism>
<dbReference type="GO" id="GO:0003677">
    <property type="term" value="F:DNA binding"/>
    <property type="evidence" value="ECO:0007669"/>
    <property type="project" value="InterPro"/>
</dbReference>
<evidence type="ECO:0000313" key="2">
    <source>
        <dbReference type="EMBL" id="EKC61386.1"/>
    </source>
</evidence>
<name>K1TQ27_9ZZZZ</name>
<dbReference type="InterPro" id="IPR010982">
    <property type="entry name" value="Lambda_DNA-bd_dom_sf"/>
</dbReference>
<sequence length="80" mass="8967">MLLQEAIKLRILELADERGYSVNKLAERSGIAPSVLKKTVKPYATTKNTSTEIVARICVGLGIPFKTFWDSPLFDNIETR</sequence>